<gene>
    <name evidence="5" type="ORF">EFL95_11660</name>
</gene>
<dbReference type="RefSeq" id="WP_123234123.1">
    <property type="nucleotide sequence ID" value="NZ_RJSG01000002.1"/>
</dbReference>
<name>A0A3N0DVH4_9ACTN</name>
<evidence type="ECO:0000313" key="6">
    <source>
        <dbReference type="Proteomes" id="UP000277094"/>
    </source>
</evidence>
<dbReference type="GO" id="GO:0030313">
    <property type="term" value="C:cell envelope"/>
    <property type="evidence" value="ECO:0007669"/>
    <property type="project" value="UniProtKB-SubCell"/>
</dbReference>
<keyword evidence="4" id="KW-0732">Signal</keyword>
<comment type="similarity">
    <text evidence="2">Belongs to the LppX/LprAFG lipoprotein family.</text>
</comment>
<keyword evidence="5" id="KW-0449">Lipoprotein</keyword>
<feature type="signal peptide" evidence="4">
    <location>
        <begin position="1"/>
        <end position="26"/>
    </location>
</feature>
<dbReference type="Pfam" id="PF07161">
    <property type="entry name" value="LppX_LprAFG"/>
    <property type="match status" value="1"/>
</dbReference>
<protein>
    <submittedName>
        <fullName evidence="5">LppX_LprAFG lipoprotein</fullName>
    </submittedName>
</protein>
<keyword evidence="3" id="KW-1003">Cell membrane</keyword>
<comment type="caution">
    <text evidence="5">The sequence shown here is derived from an EMBL/GenBank/DDBJ whole genome shotgun (WGS) entry which is preliminary data.</text>
</comment>
<dbReference type="InterPro" id="IPR029046">
    <property type="entry name" value="LolA/LolB/LppX"/>
</dbReference>
<dbReference type="InterPro" id="IPR009830">
    <property type="entry name" value="LppX/LprAFG"/>
</dbReference>
<feature type="chain" id="PRO_5017960785" evidence="4">
    <location>
        <begin position="27"/>
        <end position="237"/>
    </location>
</feature>
<dbReference type="Proteomes" id="UP000277094">
    <property type="component" value="Unassembled WGS sequence"/>
</dbReference>
<sequence length="237" mass="24234">MTFSKPRRIALALAGAALLLTTAACGGSGDGGSKTSGADIQKVLTAAKTQFDQASSVKFTMATGSTPTSGNAVLGAKGTLTHQPAFKGDVKVLFSGFNTSIPVVSVDGKVYAKLPLTPSYSTIDPSEYGAPDPSDFADPAKGISGLLLKLDGAKQTGQKRDGKIVVTTYSGTLSGSLVAPIIPSADETGTYKTVVGIDGDGRITTLSVTGDFFAGSGDVTYDLTFYDYGKNVTIKKP</sequence>
<comment type="subcellular location">
    <subcellularLocation>
        <location evidence="1">Cell envelope</location>
    </subcellularLocation>
</comment>
<evidence type="ECO:0000256" key="3">
    <source>
        <dbReference type="ARBA" id="ARBA00022475"/>
    </source>
</evidence>
<evidence type="ECO:0000256" key="1">
    <source>
        <dbReference type="ARBA" id="ARBA00004196"/>
    </source>
</evidence>
<proteinExistence type="inferred from homology"/>
<evidence type="ECO:0000256" key="4">
    <source>
        <dbReference type="SAM" id="SignalP"/>
    </source>
</evidence>
<dbReference type="EMBL" id="RJSG01000002">
    <property type="protein sequence ID" value="RNL79620.1"/>
    <property type="molecule type" value="Genomic_DNA"/>
</dbReference>
<keyword evidence="6" id="KW-1185">Reference proteome</keyword>
<dbReference type="OrthoDB" id="5143207at2"/>
<evidence type="ECO:0000256" key="2">
    <source>
        <dbReference type="ARBA" id="ARBA00009194"/>
    </source>
</evidence>
<dbReference type="Gene3D" id="2.50.20.20">
    <property type="match status" value="1"/>
</dbReference>
<organism evidence="5 6">
    <name type="scientific">Nocardioides marmorisolisilvae</name>
    <dbReference type="NCBI Taxonomy" id="1542737"/>
    <lineage>
        <taxon>Bacteria</taxon>
        <taxon>Bacillati</taxon>
        <taxon>Actinomycetota</taxon>
        <taxon>Actinomycetes</taxon>
        <taxon>Propionibacteriales</taxon>
        <taxon>Nocardioidaceae</taxon>
        <taxon>Nocardioides</taxon>
    </lineage>
</organism>
<keyword evidence="3" id="KW-0472">Membrane</keyword>
<dbReference type="AlphaFoldDB" id="A0A3N0DVH4"/>
<dbReference type="CDD" id="cd16334">
    <property type="entry name" value="LppX-like"/>
    <property type="match status" value="1"/>
</dbReference>
<dbReference type="PROSITE" id="PS51257">
    <property type="entry name" value="PROKAR_LIPOPROTEIN"/>
    <property type="match status" value="1"/>
</dbReference>
<dbReference type="SUPFAM" id="SSF89392">
    <property type="entry name" value="Prokaryotic lipoproteins and lipoprotein localization factors"/>
    <property type="match status" value="1"/>
</dbReference>
<reference evidence="5 6" key="1">
    <citation type="submission" date="2018-11" db="EMBL/GenBank/DDBJ databases">
        <authorList>
            <person name="Li F."/>
        </authorList>
    </citation>
    <scope>NUCLEOTIDE SEQUENCE [LARGE SCALE GENOMIC DNA]</scope>
    <source>
        <strain evidence="5 6">KIS18-7</strain>
    </source>
</reference>
<accession>A0A3N0DVH4</accession>
<evidence type="ECO:0000313" key="5">
    <source>
        <dbReference type="EMBL" id="RNL79620.1"/>
    </source>
</evidence>